<dbReference type="GO" id="GO:0000155">
    <property type="term" value="F:phosphorelay sensor kinase activity"/>
    <property type="evidence" value="ECO:0007669"/>
    <property type="project" value="InterPro"/>
</dbReference>
<dbReference type="Pfam" id="PF00512">
    <property type="entry name" value="HisKA"/>
    <property type="match status" value="1"/>
</dbReference>
<evidence type="ECO:0000256" key="12">
    <source>
        <dbReference type="ARBA" id="ARBA00023012"/>
    </source>
</evidence>
<evidence type="ECO:0000256" key="10">
    <source>
        <dbReference type="ARBA" id="ARBA00022840"/>
    </source>
</evidence>
<dbReference type="CDD" id="cd00075">
    <property type="entry name" value="HATPase"/>
    <property type="match status" value="1"/>
</dbReference>
<dbReference type="Pfam" id="PF02702">
    <property type="entry name" value="KdpD"/>
    <property type="match status" value="1"/>
</dbReference>
<feature type="region of interest" description="Disordered" evidence="14">
    <location>
        <begin position="1"/>
        <end position="24"/>
    </location>
</feature>
<comment type="subcellular location">
    <subcellularLocation>
        <location evidence="3">Cell membrane</location>
    </subcellularLocation>
    <subcellularLocation>
        <location evidence="2">Membrane</location>
        <topology evidence="2">Multi-pass membrane protein</topology>
    </subcellularLocation>
</comment>
<dbReference type="InterPro" id="IPR005467">
    <property type="entry name" value="His_kinase_dom"/>
</dbReference>
<dbReference type="InterPro" id="IPR006016">
    <property type="entry name" value="UspA"/>
</dbReference>
<dbReference type="Gene3D" id="1.10.287.130">
    <property type="match status" value="1"/>
</dbReference>
<dbReference type="GO" id="GO:0005524">
    <property type="term" value="F:ATP binding"/>
    <property type="evidence" value="ECO:0007669"/>
    <property type="project" value="UniProtKB-KW"/>
</dbReference>
<dbReference type="SMART" id="SM00387">
    <property type="entry name" value="HATPase_c"/>
    <property type="match status" value="1"/>
</dbReference>
<dbReference type="PANTHER" id="PTHR45569">
    <property type="entry name" value="SENSOR PROTEIN KDPD"/>
    <property type="match status" value="1"/>
</dbReference>
<feature type="transmembrane region" description="Helical" evidence="15">
    <location>
        <begin position="400"/>
        <end position="420"/>
    </location>
</feature>
<dbReference type="GO" id="GO:0005886">
    <property type="term" value="C:plasma membrane"/>
    <property type="evidence" value="ECO:0007669"/>
    <property type="project" value="UniProtKB-SubCell"/>
</dbReference>
<evidence type="ECO:0000256" key="1">
    <source>
        <dbReference type="ARBA" id="ARBA00000085"/>
    </source>
</evidence>
<evidence type="ECO:0000313" key="17">
    <source>
        <dbReference type="EMBL" id="OYO18585.1"/>
    </source>
</evidence>
<sequence length="854" mass="91261">MGLPPMSETSPMGETGAVSTTGTLPRGELRVLLGAAPGVGKTFAMLNEGRRRAARGTDVVVAFVETHGRRLTAEQLAGLELIPRRRVTHSGAGFTEMDLDAVLARRPQVALVDELAHHNVPGSRNTRRCEDVEELLAAGIDVITTVNVQHLESLNDVVAQITGIRQRETVPDAVVRSADQIELVDMAPEALRRRMAHGNVYAPEKVDAALRNYFRPGNLAALRELALLWVADRVDAGLTAYRRTHAIDAPWATRERVLVALSGGPEGAHLVRRGARIASRGVGGELVAVYVARSDGLVDRDQARLGAQQRLVDDLSGSFQTVTGEDPAEAVLEHARSINATQIVVGLTRRRPWQRLFGAPVSQRIIEGSGDIDVHIVSHEEAGRGHGWHRTAELPRTRRLAGTLLALLLPVVLTILLAALPPEHVHQLALMVFLSSTVLVALVGGLVPAVLAAVASSLLVNWFFTPPLHTLTIADPANIASLAIFVLVGVAVATVVDRAATRTRRGAEARAEADTLLWLTSQTLGERLTVARVLDQVRRTFLLSGVQFRTREQATAPWRVVEQSGSPVGDPDSVLALDDNREFAVFGRGLTVAEQRVLAAFGVQVMNELERAGLAEQAAAAGELADRSAFQTALLAAVSHDLRTPLAAIKASSSSLLASDVELSAEDRRSLLDMVDDNADRLGRLIGNLLDMTRLQTGTMSVQSRPALLDEVVRPALVGLQDRVVFEQEPGLPLLQTDPGLAERMVANVVDNALRHQPADRPVRLCAGLVGGRDGGRIELRVSDNGPGVPPGRREQMFQPFQRLGDAPAGQGLGLGLAVVAGFARAIGATLEIDDTPGGGLTLVLGFPAGSDHD</sequence>
<dbReference type="AlphaFoldDB" id="A0A255GRZ2"/>
<feature type="domain" description="Histidine kinase" evidence="16">
    <location>
        <begin position="637"/>
        <end position="851"/>
    </location>
</feature>
<dbReference type="Gene3D" id="3.40.50.620">
    <property type="entry name" value="HUPs"/>
    <property type="match status" value="1"/>
</dbReference>
<keyword evidence="13 15" id="KW-0472">Membrane</keyword>
<dbReference type="PANTHER" id="PTHR45569:SF1">
    <property type="entry name" value="SENSOR PROTEIN KDPD"/>
    <property type="match status" value="1"/>
</dbReference>
<dbReference type="InterPro" id="IPR003852">
    <property type="entry name" value="Sig_transdc_His_kinase_KdpD_N"/>
</dbReference>
<gene>
    <name evidence="17" type="ORF">CGZ93_14230</name>
</gene>
<accession>A0A255GRZ2</accession>
<dbReference type="InterPro" id="IPR036890">
    <property type="entry name" value="HATPase_C_sf"/>
</dbReference>
<comment type="catalytic activity">
    <reaction evidence="1">
        <text>ATP + protein L-histidine = ADP + protein N-phospho-L-histidine.</text>
        <dbReference type="EC" id="2.7.13.3"/>
    </reaction>
</comment>
<organism evidence="17 18">
    <name type="scientific">Enemella dayhoffiae</name>
    <dbReference type="NCBI Taxonomy" id="2016507"/>
    <lineage>
        <taxon>Bacteria</taxon>
        <taxon>Bacillati</taxon>
        <taxon>Actinomycetota</taxon>
        <taxon>Actinomycetes</taxon>
        <taxon>Propionibacteriales</taxon>
        <taxon>Propionibacteriaceae</taxon>
        <taxon>Enemella</taxon>
    </lineage>
</organism>
<dbReference type="SMART" id="SM00388">
    <property type="entry name" value="HisKA"/>
    <property type="match status" value="1"/>
</dbReference>
<evidence type="ECO:0000313" key="18">
    <source>
        <dbReference type="Proteomes" id="UP000216311"/>
    </source>
</evidence>
<feature type="transmembrane region" description="Helical" evidence="15">
    <location>
        <begin position="476"/>
        <end position="496"/>
    </location>
</feature>
<dbReference type="CDD" id="cd01987">
    <property type="entry name" value="USP_KdpD-like"/>
    <property type="match status" value="1"/>
</dbReference>
<dbReference type="InterPro" id="IPR052023">
    <property type="entry name" value="Histidine_kinase_KdpD"/>
</dbReference>
<keyword evidence="5" id="KW-0597">Phosphoprotein</keyword>
<evidence type="ECO:0000256" key="6">
    <source>
        <dbReference type="ARBA" id="ARBA00022679"/>
    </source>
</evidence>
<dbReference type="EMBL" id="NMVQ01000043">
    <property type="protein sequence ID" value="OYO18585.1"/>
    <property type="molecule type" value="Genomic_DNA"/>
</dbReference>
<dbReference type="InterPro" id="IPR038318">
    <property type="entry name" value="KdpD_sf"/>
</dbReference>
<dbReference type="Gene3D" id="1.20.120.620">
    <property type="entry name" value="Backbone structure of the membrane domain of e. Coli histidine kinase receptor kdpd"/>
    <property type="match status" value="1"/>
</dbReference>
<dbReference type="InterPro" id="IPR027417">
    <property type="entry name" value="P-loop_NTPase"/>
</dbReference>
<keyword evidence="18" id="KW-1185">Reference proteome</keyword>
<dbReference type="Pfam" id="PF00582">
    <property type="entry name" value="Usp"/>
    <property type="match status" value="1"/>
</dbReference>
<dbReference type="InterPro" id="IPR003661">
    <property type="entry name" value="HisK_dim/P_dom"/>
</dbReference>
<protein>
    <recommendedName>
        <fullName evidence="4">histidine kinase</fullName>
        <ecNumber evidence="4">2.7.13.3</ecNumber>
    </recommendedName>
</protein>
<evidence type="ECO:0000256" key="14">
    <source>
        <dbReference type="SAM" id="MobiDB-lite"/>
    </source>
</evidence>
<dbReference type="Pfam" id="PF02518">
    <property type="entry name" value="HATPase_c"/>
    <property type="match status" value="1"/>
</dbReference>
<evidence type="ECO:0000256" key="11">
    <source>
        <dbReference type="ARBA" id="ARBA00022989"/>
    </source>
</evidence>
<dbReference type="Proteomes" id="UP000216311">
    <property type="component" value="Unassembled WGS sequence"/>
</dbReference>
<dbReference type="FunFam" id="3.40.50.300:FF:000483">
    <property type="entry name" value="Sensor histidine kinase KdpD"/>
    <property type="match status" value="1"/>
</dbReference>
<evidence type="ECO:0000256" key="3">
    <source>
        <dbReference type="ARBA" id="ARBA00004236"/>
    </source>
</evidence>
<dbReference type="InterPro" id="IPR036097">
    <property type="entry name" value="HisK_dim/P_sf"/>
</dbReference>
<feature type="compositionally biased region" description="Polar residues" evidence="14">
    <location>
        <begin position="7"/>
        <end position="23"/>
    </location>
</feature>
<evidence type="ECO:0000256" key="5">
    <source>
        <dbReference type="ARBA" id="ARBA00022553"/>
    </source>
</evidence>
<dbReference type="SUPFAM" id="SSF52402">
    <property type="entry name" value="Adenine nucleotide alpha hydrolases-like"/>
    <property type="match status" value="1"/>
</dbReference>
<evidence type="ECO:0000256" key="8">
    <source>
        <dbReference type="ARBA" id="ARBA00022741"/>
    </source>
</evidence>
<comment type="caution">
    <text evidence="17">The sequence shown here is derived from an EMBL/GenBank/DDBJ whole genome shotgun (WGS) entry which is preliminary data.</text>
</comment>
<dbReference type="Pfam" id="PF13493">
    <property type="entry name" value="DUF4118"/>
    <property type="match status" value="1"/>
</dbReference>
<dbReference type="EC" id="2.7.13.3" evidence="4"/>
<keyword evidence="10" id="KW-0067">ATP-binding</keyword>
<dbReference type="SUPFAM" id="SSF47384">
    <property type="entry name" value="Homodimeric domain of signal transducing histidine kinase"/>
    <property type="match status" value="1"/>
</dbReference>
<dbReference type="InterPro" id="IPR003594">
    <property type="entry name" value="HATPase_dom"/>
</dbReference>
<name>A0A255GRZ2_9ACTN</name>
<evidence type="ECO:0000256" key="13">
    <source>
        <dbReference type="ARBA" id="ARBA00023136"/>
    </source>
</evidence>
<evidence type="ECO:0000256" key="4">
    <source>
        <dbReference type="ARBA" id="ARBA00012438"/>
    </source>
</evidence>
<keyword evidence="11 15" id="KW-1133">Transmembrane helix</keyword>
<evidence type="ECO:0000259" key="16">
    <source>
        <dbReference type="PROSITE" id="PS50109"/>
    </source>
</evidence>
<feature type="transmembrane region" description="Helical" evidence="15">
    <location>
        <begin position="432"/>
        <end position="464"/>
    </location>
</feature>
<keyword evidence="9 17" id="KW-0418">Kinase</keyword>
<evidence type="ECO:0000256" key="2">
    <source>
        <dbReference type="ARBA" id="ARBA00004141"/>
    </source>
</evidence>
<dbReference type="Gene3D" id="3.40.50.300">
    <property type="entry name" value="P-loop containing nucleotide triphosphate hydrolases"/>
    <property type="match status" value="1"/>
</dbReference>
<dbReference type="GO" id="GO:0005737">
    <property type="term" value="C:cytoplasm"/>
    <property type="evidence" value="ECO:0007669"/>
    <property type="project" value="UniProtKB-ARBA"/>
</dbReference>
<dbReference type="PROSITE" id="PS50109">
    <property type="entry name" value="HIS_KIN"/>
    <property type="match status" value="1"/>
</dbReference>
<dbReference type="Gene3D" id="3.30.565.10">
    <property type="entry name" value="Histidine kinase-like ATPase, C-terminal domain"/>
    <property type="match status" value="1"/>
</dbReference>
<dbReference type="InterPro" id="IPR025201">
    <property type="entry name" value="KdpD_TM"/>
</dbReference>
<evidence type="ECO:0000256" key="7">
    <source>
        <dbReference type="ARBA" id="ARBA00022692"/>
    </source>
</evidence>
<proteinExistence type="predicted"/>
<evidence type="ECO:0000256" key="15">
    <source>
        <dbReference type="SAM" id="Phobius"/>
    </source>
</evidence>
<dbReference type="CDD" id="cd00082">
    <property type="entry name" value="HisKA"/>
    <property type="match status" value="1"/>
</dbReference>
<keyword evidence="12" id="KW-0902">Two-component regulatory system</keyword>
<dbReference type="SUPFAM" id="SSF55874">
    <property type="entry name" value="ATPase domain of HSP90 chaperone/DNA topoisomerase II/histidine kinase"/>
    <property type="match status" value="1"/>
</dbReference>
<reference evidence="17 18" key="1">
    <citation type="submission" date="2017-07" db="EMBL/GenBank/DDBJ databases">
        <title>Draft whole genome sequences of clinical Proprionibacteriaceae strains.</title>
        <authorList>
            <person name="Bernier A.-M."/>
            <person name="Bernard K."/>
            <person name="Domingo M.-C."/>
        </authorList>
    </citation>
    <scope>NUCLEOTIDE SEQUENCE [LARGE SCALE GENOMIC DNA]</scope>
    <source>
        <strain evidence="17 18">NML 130396</strain>
    </source>
</reference>
<dbReference type="InterPro" id="IPR004358">
    <property type="entry name" value="Sig_transdc_His_kin-like_C"/>
</dbReference>
<dbReference type="InterPro" id="IPR014729">
    <property type="entry name" value="Rossmann-like_a/b/a_fold"/>
</dbReference>
<keyword evidence="6" id="KW-0808">Transferase</keyword>
<keyword evidence="8" id="KW-0547">Nucleotide-binding</keyword>
<evidence type="ECO:0000256" key="9">
    <source>
        <dbReference type="ARBA" id="ARBA00022777"/>
    </source>
</evidence>
<dbReference type="PRINTS" id="PR00344">
    <property type="entry name" value="BCTRLSENSOR"/>
</dbReference>
<keyword evidence="7 15" id="KW-0812">Transmembrane</keyword>